<reference evidence="2 3" key="1">
    <citation type="submission" date="2024-10" db="EMBL/GenBank/DDBJ databases">
        <title>The Natural Products Discovery Center: Release of the First 8490 Sequenced Strains for Exploring Actinobacteria Biosynthetic Diversity.</title>
        <authorList>
            <person name="Kalkreuter E."/>
            <person name="Kautsar S.A."/>
            <person name="Yang D."/>
            <person name="Bader C.D."/>
            <person name="Teijaro C.N."/>
            <person name="Fluegel L."/>
            <person name="Davis C.M."/>
            <person name="Simpson J.R."/>
            <person name="Lauterbach L."/>
            <person name="Steele A.D."/>
            <person name="Gui C."/>
            <person name="Meng S."/>
            <person name="Li G."/>
            <person name="Viehrig K."/>
            <person name="Ye F."/>
            <person name="Su P."/>
            <person name="Kiefer A.F."/>
            <person name="Nichols A."/>
            <person name="Cepeda A.J."/>
            <person name="Yan W."/>
            <person name="Fan B."/>
            <person name="Jiang Y."/>
            <person name="Adhikari A."/>
            <person name="Zheng C.-J."/>
            <person name="Schuster L."/>
            <person name="Cowan T.M."/>
            <person name="Smanski M.J."/>
            <person name="Chevrette M.G."/>
            <person name="De Carvalho L.P.S."/>
            <person name="Shen B."/>
        </authorList>
    </citation>
    <scope>NUCLEOTIDE SEQUENCE [LARGE SCALE GENOMIC DNA]</scope>
    <source>
        <strain evidence="2 3">NPDC000087</strain>
    </source>
</reference>
<gene>
    <name evidence="2" type="ORF">ACFY35_42275</name>
</gene>
<dbReference type="EMBL" id="JBIAZU010000008">
    <property type="protein sequence ID" value="MFF5296103.1"/>
    <property type="molecule type" value="Genomic_DNA"/>
</dbReference>
<feature type="compositionally biased region" description="Low complexity" evidence="1">
    <location>
        <begin position="9"/>
        <end position="29"/>
    </location>
</feature>
<name>A0ABW6WST0_9ACTN</name>
<accession>A0ABW6WST0</accession>
<evidence type="ECO:0000256" key="1">
    <source>
        <dbReference type="SAM" id="MobiDB-lite"/>
    </source>
</evidence>
<evidence type="ECO:0008006" key="4">
    <source>
        <dbReference type="Google" id="ProtNLM"/>
    </source>
</evidence>
<keyword evidence="3" id="KW-1185">Reference proteome</keyword>
<sequence>MTDPRDNFDPSLDPSLDPSFDPSFDPSLDSPDDFSEDEIPLDDLDLDILARIGRDDPPPADLDERVLFALALTDLDAEVARLAAGSPALARAGEQARTVTFDAASRTVMITIVERGDNLVRVDGWLAPGAALLVELRLPEPAAPRVVTADDTGRFVLDEVPHGLAQLLIHPPDAGTPRVVTPSLLL</sequence>
<organism evidence="2 3">
    <name type="scientific">Paractinoplanes globisporus</name>
    <dbReference type="NCBI Taxonomy" id="113565"/>
    <lineage>
        <taxon>Bacteria</taxon>
        <taxon>Bacillati</taxon>
        <taxon>Actinomycetota</taxon>
        <taxon>Actinomycetes</taxon>
        <taxon>Micromonosporales</taxon>
        <taxon>Micromonosporaceae</taxon>
        <taxon>Paractinoplanes</taxon>
    </lineage>
</organism>
<dbReference type="RefSeq" id="WP_020516308.1">
    <property type="nucleotide sequence ID" value="NZ_JBIAZU010000008.1"/>
</dbReference>
<evidence type="ECO:0000313" key="2">
    <source>
        <dbReference type="EMBL" id="MFF5296103.1"/>
    </source>
</evidence>
<feature type="compositionally biased region" description="Acidic residues" evidence="1">
    <location>
        <begin position="30"/>
        <end position="39"/>
    </location>
</feature>
<feature type="region of interest" description="Disordered" evidence="1">
    <location>
        <begin position="1"/>
        <end position="39"/>
    </location>
</feature>
<proteinExistence type="predicted"/>
<comment type="caution">
    <text evidence="2">The sequence shown here is derived from an EMBL/GenBank/DDBJ whole genome shotgun (WGS) entry which is preliminary data.</text>
</comment>
<protein>
    <recommendedName>
        <fullName evidence="4">Carboxypeptidase regulatory-like domain-containing protein</fullName>
    </recommendedName>
</protein>
<dbReference type="Proteomes" id="UP001602245">
    <property type="component" value="Unassembled WGS sequence"/>
</dbReference>
<evidence type="ECO:0000313" key="3">
    <source>
        <dbReference type="Proteomes" id="UP001602245"/>
    </source>
</evidence>